<comment type="caution">
    <text evidence="1">The sequence shown here is derived from an EMBL/GenBank/DDBJ whole genome shotgun (WGS) entry which is preliminary data.</text>
</comment>
<gene>
    <name evidence="1" type="ORF">SGCZBJ_22485</name>
</gene>
<protein>
    <submittedName>
        <fullName evidence="1">CopG family transcriptional regulator</fullName>
    </submittedName>
</protein>
<sequence>MKIEPSLFDEIDDEVEAAADARAEADVAAGRLISHEAVSRWLTSWAEGAPTPKPKPGD</sequence>
<reference evidence="1 2" key="1">
    <citation type="submission" date="2017-12" db="EMBL/GenBank/DDBJ databases">
        <title>The genome sequence of Caulobacter sp. 410.</title>
        <authorList>
            <person name="Gao J."/>
            <person name="Mao X."/>
            <person name="Sun J."/>
        </authorList>
    </citation>
    <scope>NUCLEOTIDE SEQUENCE [LARGE SCALE GENOMIC DNA]</scope>
    <source>
        <strain evidence="1 2">410</strain>
    </source>
</reference>
<dbReference type="EMBL" id="PJRS01000046">
    <property type="protein sequence ID" value="PLR20240.1"/>
    <property type="molecule type" value="Genomic_DNA"/>
</dbReference>
<dbReference type="Proteomes" id="UP000234479">
    <property type="component" value="Unassembled WGS sequence"/>
</dbReference>
<dbReference type="AlphaFoldDB" id="A0A2N5D2E3"/>
<evidence type="ECO:0000313" key="2">
    <source>
        <dbReference type="Proteomes" id="UP000234479"/>
    </source>
</evidence>
<keyword evidence="2" id="KW-1185">Reference proteome</keyword>
<dbReference type="RefSeq" id="WP_101720153.1">
    <property type="nucleotide sequence ID" value="NZ_PJRS01000046.1"/>
</dbReference>
<name>A0A2N5D2E3_9CAUL</name>
<accession>A0A2N5D2E3</accession>
<evidence type="ECO:0000313" key="1">
    <source>
        <dbReference type="EMBL" id="PLR20240.1"/>
    </source>
</evidence>
<organism evidence="1 2">
    <name type="scientific">Caulobacter zeae</name>
    <dbReference type="NCBI Taxonomy" id="2055137"/>
    <lineage>
        <taxon>Bacteria</taxon>
        <taxon>Pseudomonadati</taxon>
        <taxon>Pseudomonadota</taxon>
        <taxon>Alphaproteobacteria</taxon>
        <taxon>Caulobacterales</taxon>
        <taxon>Caulobacteraceae</taxon>
        <taxon>Caulobacter</taxon>
    </lineage>
</organism>
<proteinExistence type="predicted"/>